<gene>
    <name evidence="1" type="ORF">LCGC14_0421990</name>
</gene>
<comment type="caution">
    <text evidence="1">The sequence shown here is derived from an EMBL/GenBank/DDBJ whole genome shotgun (WGS) entry which is preliminary data.</text>
</comment>
<sequence length="83" mass="9615">MAKRKRKRPPLNITAERALDEGIKFTKNVVDYRQAGRSRRRCYNCIYFEEGPNRSAVGTCEVVEGPIKGYMVSDIFEARQELM</sequence>
<organism evidence="1">
    <name type="scientific">marine sediment metagenome</name>
    <dbReference type="NCBI Taxonomy" id="412755"/>
    <lineage>
        <taxon>unclassified sequences</taxon>
        <taxon>metagenomes</taxon>
        <taxon>ecological metagenomes</taxon>
    </lineage>
</organism>
<dbReference type="SUPFAM" id="SSF57652">
    <property type="entry name" value="HIPIP (high potential iron protein)"/>
    <property type="match status" value="1"/>
</dbReference>
<dbReference type="AlphaFoldDB" id="A0A0F9SWP1"/>
<accession>A0A0F9SWP1</accession>
<dbReference type="GO" id="GO:0019646">
    <property type="term" value="P:aerobic electron transport chain"/>
    <property type="evidence" value="ECO:0007669"/>
    <property type="project" value="InterPro"/>
</dbReference>
<proteinExistence type="predicted"/>
<evidence type="ECO:0000313" key="1">
    <source>
        <dbReference type="EMBL" id="KKN71289.1"/>
    </source>
</evidence>
<name>A0A0F9SWP1_9ZZZZ</name>
<dbReference type="EMBL" id="LAZR01000386">
    <property type="protein sequence ID" value="KKN71289.1"/>
    <property type="molecule type" value="Genomic_DNA"/>
</dbReference>
<dbReference type="GO" id="GO:0009055">
    <property type="term" value="F:electron transfer activity"/>
    <property type="evidence" value="ECO:0007669"/>
    <property type="project" value="InterPro"/>
</dbReference>
<dbReference type="Gene3D" id="4.10.490.10">
    <property type="entry name" value="High potential iron-sulphur protein"/>
    <property type="match status" value="1"/>
</dbReference>
<dbReference type="InterPro" id="IPR036369">
    <property type="entry name" value="HIPIP_sf"/>
</dbReference>
<reference evidence="1" key="1">
    <citation type="journal article" date="2015" name="Nature">
        <title>Complex archaea that bridge the gap between prokaryotes and eukaryotes.</title>
        <authorList>
            <person name="Spang A."/>
            <person name="Saw J.H."/>
            <person name="Jorgensen S.L."/>
            <person name="Zaremba-Niedzwiedzka K."/>
            <person name="Martijn J."/>
            <person name="Lind A.E."/>
            <person name="van Eijk R."/>
            <person name="Schleper C."/>
            <person name="Guy L."/>
            <person name="Ettema T.J."/>
        </authorList>
    </citation>
    <scope>NUCLEOTIDE SEQUENCE</scope>
</reference>
<protein>
    <submittedName>
        <fullName evidence="1">Uncharacterized protein</fullName>
    </submittedName>
</protein>